<protein>
    <submittedName>
        <fullName evidence="2">IS5 family transposase</fullName>
    </submittedName>
</protein>
<dbReference type="RefSeq" id="WP_273737773.1">
    <property type="nucleotide sequence ID" value="NZ_JAQIVI010000097.1"/>
</dbReference>
<feature type="domain" description="Transposase IS4-like" evidence="1">
    <location>
        <begin position="92"/>
        <end position="251"/>
    </location>
</feature>
<gene>
    <name evidence="2" type="ORF">ACFQE6_06625</name>
</gene>
<dbReference type="EMBL" id="JBHSWV010000097">
    <property type="protein sequence ID" value="MFC6764711.1"/>
    <property type="molecule type" value="Genomic_DNA"/>
</dbReference>
<dbReference type="InterPro" id="IPR053520">
    <property type="entry name" value="Transposase_Tn903"/>
</dbReference>
<name>A0ABD5SMU0_9EURY</name>
<keyword evidence="3" id="KW-1185">Reference proteome</keyword>
<dbReference type="NCBIfam" id="NF033579">
    <property type="entry name" value="transpos_IS5_2"/>
    <property type="match status" value="1"/>
</dbReference>
<dbReference type="InterPro" id="IPR002559">
    <property type="entry name" value="Transposase_11"/>
</dbReference>
<accession>A0ABD5SMU0</accession>
<dbReference type="AlphaFoldDB" id="A0ABD5SMU0"/>
<proteinExistence type="predicted"/>
<reference evidence="2 3" key="1">
    <citation type="journal article" date="2019" name="Int. J. Syst. Evol. Microbiol.">
        <title>The Global Catalogue of Microorganisms (GCM) 10K type strain sequencing project: providing services to taxonomists for standard genome sequencing and annotation.</title>
        <authorList>
            <consortium name="The Broad Institute Genomics Platform"/>
            <consortium name="The Broad Institute Genome Sequencing Center for Infectious Disease"/>
            <person name="Wu L."/>
            <person name="Ma J."/>
        </authorList>
    </citation>
    <scope>NUCLEOTIDE SEQUENCE [LARGE SCALE GENOMIC DNA]</scope>
    <source>
        <strain evidence="2 3">LMG 29247</strain>
    </source>
</reference>
<organism evidence="2 3">
    <name type="scientific">Natrinema soli</name>
    <dbReference type="NCBI Taxonomy" id="1930624"/>
    <lineage>
        <taxon>Archaea</taxon>
        <taxon>Methanobacteriati</taxon>
        <taxon>Methanobacteriota</taxon>
        <taxon>Stenosarchaea group</taxon>
        <taxon>Halobacteria</taxon>
        <taxon>Halobacteriales</taxon>
        <taxon>Natrialbaceae</taxon>
        <taxon>Natrinema</taxon>
    </lineage>
</organism>
<evidence type="ECO:0000313" key="3">
    <source>
        <dbReference type="Proteomes" id="UP001596383"/>
    </source>
</evidence>
<evidence type="ECO:0000313" key="2">
    <source>
        <dbReference type="EMBL" id="MFC6764711.1"/>
    </source>
</evidence>
<evidence type="ECO:0000259" key="1">
    <source>
        <dbReference type="Pfam" id="PF01609"/>
    </source>
</evidence>
<dbReference type="Proteomes" id="UP001596383">
    <property type="component" value="Unassembled WGS sequence"/>
</dbReference>
<dbReference type="Pfam" id="PF01609">
    <property type="entry name" value="DDE_Tnp_1"/>
    <property type="match status" value="1"/>
</dbReference>
<sequence length="255" mass="29252">MAQRAVARYSSKFSKRRYTLHQHVVLLCLKVRKNTTYRALLDELIEMPRIRRAIGLTELPSPSTLCKALGRLDMAVWQVLLNLSVMLLPTNGVVAIDASGFDRSHASKHYTKRAKLTIQQLKVTLLVDTSANAILDLHVTTTRKHDTKIVPALIKRNTDDVAILLGDRGYDDQKIRVLACEKDMRSLIKHREFSPLHKAWNARLDADLYGQLSQNETVNSSLKRKYGAFVRSRYWWKQFRELALGCFIHNLDQSL</sequence>
<comment type="caution">
    <text evidence="2">The sequence shown here is derived from an EMBL/GenBank/DDBJ whole genome shotgun (WGS) entry which is preliminary data.</text>
</comment>